<dbReference type="InterPro" id="IPR027359">
    <property type="entry name" value="Volt_channel_dom_sf"/>
</dbReference>
<evidence type="ECO:0000256" key="11">
    <source>
        <dbReference type="ARBA" id="ARBA00022882"/>
    </source>
</evidence>
<dbReference type="InterPro" id="IPR003131">
    <property type="entry name" value="T1-type_BTB"/>
</dbReference>
<dbReference type="InterPro" id="IPR005821">
    <property type="entry name" value="Ion_trans_dom"/>
</dbReference>
<evidence type="ECO:0000256" key="3">
    <source>
        <dbReference type="ARBA" id="ARBA00004279"/>
    </source>
</evidence>
<evidence type="ECO:0000256" key="19">
    <source>
        <dbReference type="SAM" id="Phobius"/>
    </source>
</evidence>
<evidence type="ECO:0000256" key="13">
    <source>
        <dbReference type="ARBA" id="ARBA00022989"/>
    </source>
</evidence>
<evidence type="ECO:0000256" key="17">
    <source>
        <dbReference type="ARBA" id="ARBA00023303"/>
    </source>
</evidence>
<gene>
    <name evidence="21" type="ORF">OKIOD_LOCUS11086</name>
</gene>
<feature type="transmembrane region" description="Helical" evidence="19">
    <location>
        <begin position="286"/>
        <end position="305"/>
    </location>
</feature>
<accession>A0ABN7SZW4</accession>
<dbReference type="InterPro" id="IPR003968">
    <property type="entry name" value="K_chnl_volt-dep_Kv"/>
</dbReference>
<evidence type="ECO:0000256" key="16">
    <source>
        <dbReference type="ARBA" id="ARBA00023273"/>
    </source>
</evidence>
<feature type="transmembrane region" description="Helical" evidence="19">
    <location>
        <begin position="383"/>
        <end position="404"/>
    </location>
</feature>
<keyword evidence="17" id="KW-0407">Ion channel</keyword>
<evidence type="ECO:0000256" key="1">
    <source>
        <dbReference type="ARBA" id="ARBA00004141"/>
    </source>
</evidence>
<dbReference type="PRINTS" id="PR01491">
    <property type="entry name" value="KVCHANNEL"/>
</dbReference>
<dbReference type="SUPFAM" id="SSF54695">
    <property type="entry name" value="POZ domain"/>
    <property type="match status" value="1"/>
</dbReference>
<evidence type="ECO:0000259" key="20">
    <source>
        <dbReference type="SMART" id="SM00225"/>
    </source>
</evidence>
<proteinExistence type="predicted"/>
<reference evidence="21 22" key="1">
    <citation type="submission" date="2021-04" db="EMBL/GenBank/DDBJ databases">
        <authorList>
            <person name="Bliznina A."/>
        </authorList>
    </citation>
    <scope>NUCLEOTIDE SEQUENCE [LARGE SCALE GENOMIC DNA]</scope>
</reference>
<keyword evidence="14" id="KW-0406">Ion transport</keyword>
<name>A0ABN7SZW4_OIKDI</name>
<dbReference type="Gene3D" id="1.20.120.350">
    <property type="entry name" value="Voltage-gated potassium channels. Chain C"/>
    <property type="match status" value="1"/>
</dbReference>
<keyword evidence="10" id="KW-0631">Potassium channel</keyword>
<evidence type="ECO:0000256" key="10">
    <source>
        <dbReference type="ARBA" id="ARBA00022826"/>
    </source>
</evidence>
<sequence>MTFILKWQWAFEKLKTRSNHFGPERAPRAEPEDNYLLDSPQMIYGVVEEQRAWMRKRQKILGIEMIKINVGGYIYKVPWKIIDNCPTSRLARLKETECIEELKCLVDDFNEETNEMFFDRHCGAFDAVINFYRTFKLHMPEDMCPIYFRDELAFWGINDIYLEGCCQARYHNKKEQLREEVSHVENQESDKTFEGHENVAFSGQRKKLWDLMEQPQSSFAAKILAIVSVLFIVLSTVALSMNTMKEFQNLAELNHIESICIAWFTMEYIVRFIASPTKMKFLKGPLNCIDLLAILPYYITVLMTTQNEEMLKFNNVRRIVQVFRIMRILRILKLARHSTGLQSLGYTLKRSYDELGLLLLFLTITIMIFSSLAYFAEKNEEDTVFSSIPACFWWATITMTTVGYGDMYPQTVLGKLVGACCCITGVLVIALPIPIIVNNFSEFYKEQRRREKDHKRREEMIKAQNEQKNVIIGTLPK</sequence>
<evidence type="ECO:0000256" key="5">
    <source>
        <dbReference type="ARBA" id="ARBA00022448"/>
    </source>
</evidence>
<protein>
    <submittedName>
        <fullName evidence="21">Oidioi.mRNA.OKI2018_I69.chr1.g2321.t1.cds</fullName>
    </submittedName>
</protein>
<organism evidence="21 22">
    <name type="scientific">Oikopleura dioica</name>
    <name type="common">Tunicate</name>
    <dbReference type="NCBI Taxonomy" id="34765"/>
    <lineage>
        <taxon>Eukaryota</taxon>
        <taxon>Metazoa</taxon>
        <taxon>Chordata</taxon>
        <taxon>Tunicata</taxon>
        <taxon>Appendicularia</taxon>
        <taxon>Copelata</taxon>
        <taxon>Oikopleuridae</taxon>
        <taxon>Oikopleura</taxon>
    </lineage>
</organism>
<evidence type="ECO:0000256" key="6">
    <source>
        <dbReference type="ARBA" id="ARBA00022475"/>
    </source>
</evidence>
<dbReference type="SMART" id="SM00225">
    <property type="entry name" value="BTB"/>
    <property type="match status" value="1"/>
</dbReference>
<feature type="transmembrane region" description="Helical" evidence="19">
    <location>
        <begin position="416"/>
        <end position="440"/>
    </location>
</feature>
<evidence type="ECO:0000256" key="12">
    <source>
        <dbReference type="ARBA" id="ARBA00022958"/>
    </source>
</evidence>
<dbReference type="InterPro" id="IPR011333">
    <property type="entry name" value="SKP1/BTB/POZ_sf"/>
</dbReference>
<dbReference type="Pfam" id="PF02214">
    <property type="entry name" value="BTB_2"/>
    <property type="match status" value="1"/>
</dbReference>
<dbReference type="Pfam" id="PF00520">
    <property type="entry name" value="Ion_trans"/>
    <property type="match status" value="1"/>
</dbReference>
<evidence type="ECO:0000256" key="4">
    <source>
        <dbReference type="ARBA" id="ARBA00004484"/>
    </source>
</evidence>
<dbReference type="PRINTS" id="PR00169">
    <property type="entry name" value="KCHANNEL"/>
</dbReference>
<keyword evidence="7" id="KW-0633">Potassium transport</keyword>
<keyword evidence="6" id="KW-1003">Cell membrane</keyword>
<keyword evidence="8" id="KW-0597">Phosphoprotein</keyword>
<dbReference type="Gene3D" id="3.30.710.10">
    <property type="entry name" value="Potassium Channel Kv1.1, Chain A"/>
    <property type="match status" value="1"/>
</dbReference>
<dbReference type="InterPro" id="IPR003973">
    <property type="entry name" value="K_chnl_volt-dep_Kv2"/>
</dbReference>
<dbReference type="Gene3D" id="1.10.287.70">
    <property type="match status" value="1"/>
</dbReference>
<keyword evidence="15 19" id="KW-0472">Membrane</keyword>
<keyword evidence="11" id="KW-0851">Voltage-gated channel</keyword>
<keyword evidence="5" id="KW-0813">Transport</keyword>
<dbReference type="PRINTS" id="PR01495">
    <property type="entry name" value="SHABCHANNEL"/>
</dbReference>
<keyword evidence="9 19" id="KW-0812">Transmembrane</keyword>
<dbReference type="EMBL" id="OU015566">
    <property type="protein sequence ID" value="CAG5105647.1"/>
    <property type="molecule type" value="Genomic_DNA"/>
</dbReference>
<comment type="catalytic activity">
    <reaction evidence="18">
        <text>K(+)(in) = K(+)(out)</text>
        <dbReference type="Rhea" id="RHEA:29463"/>
        <dbReference type="ChEBI" id="CHEBI:29103"/>
    </reaction>
</comment>
<dbReference type="InterPro" id="IPR028325">
    <property type="entry name" value="VG_K_chnl"/>
</dbReference>
<evidence type="ECO:0000256" key="8">
    <source>
        <dbReference type="ARBA" id="ARBA00022553"/>
    </source>
</evidence>
<feature type="domain" description="BTB" evidence="20">
    <location>
        <begin position="64"/>
        <end position="173"/>
    </location>
</feature>
<evidence type="ECO:0000256" key="7">
    <source>
        <dbReference type="ARBA" id="ARBA00022538"/>
    </source>
</evidence>
<feature type="transmembrane region" description="Helical" evidence="19">
    <location>
        <begin position="219"/>
        <end position="241"/>
    </location>
</feature>
<dbReference type="InterPro" id="IPR000210">
    <property type="entry name" value="BTB/POZ_dom"/>
</dbReference>
<feature type="transmembrane region" description="Helical" evidence="19">
    <location>
        <begin position="355"/>
        <end position="376"/>
    </location>
</feature>
<evidence type="ECO:0000256" key="9">
    <source>
        <dbReference type="ARBA" id="ARBA00022692"/>
    </source>
</evidence>
<evidence type="ECO:0000256" key="18">
    <source>
        <dbReference type="ARBA" id="ARBA00034430"/>
    </source>
</evidence>
<evidence type="ECO:0000313" key="22">
    <source>
        <dbReference type="Proteomes" id="UP001158576"/>
    </source>
</evidence>
<keyword evidence="13 19" id="KW-1133">Transmembrane helix</keyword>
<keyword evidence="12" id="KW-0630">Potassium</keyword>
<keyword evidence="22" id="KW-1185">Reference proteome</keyword>
<dbReference type="Proteomes" id="UP001158576">
    <property type="component" value="Chromosome 1"/>
</dbReference>
<dbReference type="SUPFAM" id="SSF81324">
    <property type="entry name" value="Voltage-gated potassium channels"/>
    <property type="match status" value="1"/>
</dbReference>
<evidence type="ECO:0000256" key="14">
    <source>
        <dbReference type="ARBA" id="ARBA00023065"/>
    </source>
</evidence>
<comment type="subcellular location">
    <subcellularLocation>
        <location evidence="2">Cell membrane</location>
    </subcellularLocation>
    <subcellularLocation>
        <location evidence="3">Cell projection</location>
        <location evidence="3">Dendrite</location>
    </subcellularLocation>
    <subcellularLocation>
        <location evidence="1">Membrane</location>
        <topology evidence="1">Multi-pass membrane protein</topology>
    </subcellularLocation>
    <subcellularLocation>
        <location evidence="4">Perikaryon</location>
    </subcellularLocation>
</comment>
<evidence type="ECO:0000256" key="15">
    <source>
        <dbReference type="ARBA" id="ARBA00023136"/>
    </source>
</evidence>
<dbReference type="PANTHER" id="PTHR11537:SF254">
    <property type="entry name" value="POTASSIUM VOLTAGE-GATED CHANNEL PROTEIN SHAB"/>
    <property type="match status" value="1"/>
</dbReference>
<evidence type="ECO:0000313" key="21">
    <source>
        <dbReference type="EMBL" id="CAG5105647.1"/>
    </source>
</evidence>
<dbReference type="PANTHER" id="PTHR11537">
    <property type="entry name" value="VOLTAGE-GATED POTASSIUM CHANNEL"/>
    <property type="match status" value="1"/>
</dbReference>
<keyword evidence="16" id="KW-0966">Cell projection</keyword>
<evidence type="ECO:0000256" key="2">
    <source>
        <dbReference type="ARBA" id="ARBA00004236"/>
    </source>
</evidence>